<dbReference type="Proteomes" id="UP000490386">
    <property type="component" value="Unassembled WGS sequence"/>
</dbReference>
<keyword evidence="3" id="KW-1185">Reference proteome</keyword>
<keyword evidence="1" id="KW-1133">Transmembrane helix</keyword>
<sequence>MLLFAALPVIVWSRLRLGHHSSTEVALGAVLGALITAVAWFFLPV</sequence>
<dbReference type="AlphaFoldDB" id="A0A7J5B9F9"/>
<proteinExistence type="predicted"/>
<reference evidence="2 3" key="1">
    <citation type="submission" date="2019-09" db="EMBL/GenBank/DDBJ databases">
        <title>Phylogeny of genus Pseudoclavibacter and closely related genus.</title>
        <authorList>
            <person name="Li Y."/>
        </authorList>
    </citation>
    <scope>NUCLEOTIDE SEQUENCE [LARGE SCALE GENOMIC DNA]</scope>
    <source>
        <strain evidence="2 3">THG-MD12</strain>
    </source>
</reference>
<accession>A0A7J5B9F9</accession>
<organism evidence="2 3">
    <name type="scientific">Pseudoclavibacter terrae</name>
    <dbReference type="NCBI Taxonomy" id="1530195"/>
    <lineage>
        <taxon>Bacteria</taxon>
        <taxon>Bacillati</taxon>
        <taxon>Actinomycetota</taxon>
        <taxon>Actinomycetes</taxon>
        <taxon>Micrococcales</taxon>
        <taxon>Microbacteriaceae</taxon>
        <taxon>Pseudoclavibacter</taxon>
    </lineage>
</organism>
<feature type="transmembrane region" description="Helical" evidence="1">
    <location>
        <begin position="26"/>
        <end position="43"/>
    </location>
</feature>
<gene>
    <name evidence="2" type="ORF">F8O03_04250</name>
</gene>
<protein>
    <submittedName>
        <fullName evidence="2">Uncharacterized protein</fullName>
    </submittedName>
</protein>
<name>A0A7J5B9F9_9MICO</name>
<keyword evidence="1" id="KW-0472">Membrane</keyword>
<evidence type="ECO:0000256" key="1">
    <source>
        <dbReference type="SAM" id="Phobius"/>
    </source>
</evidence>
<evidence type="ECO:0000313" key="3">
    <source>
        <dbReference type="Proteomes" id="UP000490386"/>
    </source>
</evidence>
<comment type="caution">
    <text evidence="2">The sequence shown here is derived from an EMBL/GenBank/DDBJ whole genome shotgun (WGS) entry which is preliminary data.</text>
</comment>
<dbReference type="EMBL" id="WBJX01000001">
    <property type="protein sequence ID" value="KAB1639970.1"/>
    <property type="molecule type" value="Genomic_DNA"/>
</dbReference>
<dbReference type="OrthoDB" id="4935320at2"/>
<dbReference type="InterPro" id="IPR036938">
    <property type="entry name" value="PAP2/HPO_sf"/>
</dbReference>
<keyword evidence="1" id="KW-0812">Transmembrane</keyword>
<dbReference type="SUPFAM" id="SSF48317">
    <property type="entry name" value="Acid phosphatase/Vanadium-dependent haloperoxidase"/>
    <property type="match status" value="1"/>
</dbReference>
<evidence type="ECO:0000313" key="2">
    <source>
        <dbReference type="EMBL" id="KAB1639970.1"/>
    </source>
</evidence>